<dbReference type="InterPro" id="IPR008615">
    <property type="entry name" value="FNIP"/>
</dbReference>
<reference evidence="1 2" key="1">
    <citation type="journal article" date="2011" name="Genome Res.">
        <title>Phylogeny-wide analysis of social amoeba genomes highlights ancient origins for complex intercellular communication.</title>
        <authorList>
            <person name="Heidel A.J."/>
            <person name="Lawal H.M."/>
            <person name="Felder M."/>
            <person name="Schilde C."/>
            <person name="Helps N.R."/>
            <person name="Tunggal B."/>
            <person name="Rivero F."/>
            <person name="John U."/>
            <person name="Schleicher M."/>
            <person name="Eichinger L."/>
            <person name="Platzer M."/>
            <person name="Noegel A.A."/>
            <person name="Schaap P."/>
            <person name="Gloeckner G."/>
        </authorList>
    </citation>
    <scope>NUCLEOTIDE SEQUENCE [LARGE SCALE GENOMIC DNA]</scope>
    <source>
        <strain evidence="2">ATCC 26659 / Pp 5 / PN500</strain>
    </source>
</reference>
<evidence type="ECO:0000313" key="2">
    <source>
        <dbReference type="Proteomes" id="UP000001396"/>
    </source>
</evidence>
<name>D3BJ36_HETP5</name>
<dbReference type="InParanoid" id="D3BJ36"/>
<keyword evidence="2" id="KW-1185">Reference proteome</keyword>
<comment type="caution">
    <text evidence="1">The sequence shown here is derived from an EMBL/GenBank/DDBJ whole genome shotgun (WGS) entry which is preliminary data.</text>
</comment>
<dbReference type="EMBL" id="ADBJ01000038">
    <property type="protein sequence ID" value="EFA77916.1"/>
    <property type="molecule type" value="Genomic_DNA"/>
</dbReference>
<dbReference type="RefSeq" id="XP_020430044.1">
    <property type="nucleotide sequence ID" value="XM_020579369.1"/>
</dbReference>
<gene>
    <name evidence="1" type="ORF">PPL_08557</name>
</gene>
<dbReference type="PANTHER" id="PTHR32134">
    <property type="entry name" value="FNIP REPEAT-CONTAINING PROTEIN"/>
    <property type="match status" value="1"/>
</dbReference>
<protein>
    <recommendedName>
        <fullName evidence="3">F-box domain-containing protein</fullName>
    </recommendedName>
</protein>
<dbReference type="OMA" id="NCNSISM"/>
<dbReference type="Proteomes" id="UP000001396">
    <property type="component" value="Unassembled WGS sequence"/>
</dbReference>
<dbReference type="Gene3D" id="1.20.1280.50">
    <property type="match status" value="1"/>
</dbReference>
<dbReference type="InterPro" id="IPR051251">
    <property type="entry name" value="STK_FNIP-Repeat"/>
</dbReference>
<evidence type="ECO:0008006" key="3">
    <source>
        <dbReference type="Google" id="ProtNLM"/>
    </source>
</evidence>
<dbReference type="SUPFAM" id="SSF52058">
    <property type="entry name" value="L domain-like"/>
    <property type="match status" value="1"/>
</dbReference>
<proteinExistence type="predicted"/>
<accession>D3BJ36</accession>
<dbReference type="AlphaFoldDB" id="D3BJ36"/>
<dbReference type="Gene3D" id="3.80.10.10">
    <property type="entry name" value="Ribonuclease Inhibitor"/>
    <property type="match status" value="1"/>
</dbReference>
<dbReference type="Pfam" id="PF05725">
    <property type="entry name" value="FNIP"/>
    <property type="match status" value="3"/>
</dbReference>
<dbReference type="GeneID" id="31364036"/>
<sequence>MSEINNDSNILVNLSHFLLKKIIDYVEDNIDIICFSLVCKRWFNERDKYLSFNTNQFYVTAINNTDIQQNHLHFNLPSYDSIYYKSIQSKRDCELNIDNVYYFTSTLSDFLFEYKEIREIKTIPNYITKITLGSNEFRSLDDYEYFYRVLSECDSVIVLNGCSTLKFGLPKSIETIAFNSHFNEELEKGSLPESLTDIDFGFGFNQPIGLGVLPDRLKKLSFDGHYKNMILQPGVLPSSLRVLDLSAYNEPLLSGSLPSNLKKLIYSGYRIALEENTLPQSLRVLVNVPEIWVQRVPLPNLEELTISNDFGELFPPATQYHLEKFSYALNTPIPSNIRIDRLEIDGSLLQPISSLPAELESFSLQVSTFGSSCRVNCPLPPSLKELNVSFDLMMLSPHEKPKSIETLHLGAQNLNRYLSRVPTSVKTLTFSNLTKIDSIPKNIKNVTNFIYQSQRFSYDRFTIRKLDDNYYLIIGTYQNNLIAKIVNQSKLVQYFNPLEDKLSLHRFISDAEF</sequence>
<dbReference type="InterPro" id="IPR032675">
    <property type="entry name" value="LRR_dom_sf"/>
</dbReference>
<organism evidence="1 2">
    <name type="scientific">Heterostelium pallidum (strain ATCC 26659 / Pp 5 / PN500)</name>
    <name type="common">Cellular slime mold</name>
    <name type="synonym">Polysphondylium pallidum</name>
    <dbReference type="NCBI Taxonomy" id="670386"/>
    <lineage>
        <taxon>Eukaryota</taxon>
        <taxon>Amoebozoa</taxon>
        <taxon>Evosea</taxon>
        <taxon>Eumycetozoa</taxon>
        <taxon>Dictyostelia</taxon>
        <taxon>Acytosteliales</taxon>
        <taxon>Acytosteliaceae</taxon>
        <taxon>Heterostelium</taxon>
    </lineage>
</organism>
<evidence type="ECO:0000313" key="1">
    <source>
        <dbReference type="EMBL" id="EFA77916.1"/>
    </source>
</evidence>
<dbReference type="PANTHER" id="PTHR32134:SF92">
    <property type="entry name" value="FNIP REPEAT-CONTAINING PROTEIN"/>
    <property type="match status" value="1"/>
</dbReference>